<keyword evidence="4 7" id="KW-0812">Transmembrane</keyword>
<dbReference type="STRING" id="1612202.SAMN05421734_106155"/>
<proteinExistence type="inferred from homology"/>
<dbReference type="InterPro" id="IPR005524">
    <property type="entry name" value="DUF318"/>
</dbReference>
<dbReference type="GO" id="GO:0005886">
    <property type="term" value="C:plasma membrane"/>
    <property type="evidence" value="ECO:0007669"/>
    <property type="project" value="UniProtKB-SubCell"/>
</dbReference>
<keyword evidence="9" id="KW-1185">Reference proteome</keyword>
<organism evidence="8 9">
    <name type="scientific">Pelagirhabdus alkalitolerans</name>
    <dbReference type="NCBI Taxonomy" id="1612202"/>
    <lineage>
        <taxon>Bacteria</taxon>
        <taxon>Bacillati</taxon>
        <taxon>Bacillota</taxon>
        <taxon>Bacilli</taxon>
        <taxon>Bacillales</taxon>
        <taxon>Bacillaceae</taxon>
        <taxon>Pelagirhabdus</taxon>
    </lineage>
</organism>
<evidence type="ECO:0000256" key="4">
    <source>
        <dbReference type="ARBA" id="ARBA00022692"/>
    </source>
</evidence>
<evidence type="ECO:0000256" key="2">
    <source>
        <dbReference type="ARBA" id="ARBA00006386"/>
    </source>
</evidence>
<evidence type="ECO:0000313" key="9">
    <source>
        <dbReference type="Proteomes" id="UP000242949"/>
    </source>
</evidence>
<accession>A0A1G6KNP0</accession>
<gene>
    <name evidence="8" type="ORF">SAMN05421734_106155</name>
</gene>
<sequence length="172" mass="19613">MAILKRFRALIGLLLVLGFIYLFNQETAQDAVFLTWDSLVDMMALLPPILMLVGLMDQWIDKEMLMKYMGDDSKFTGIFITLLLGGLAAGPLYIAFPIAIMLLKKGSNIRYVVFFFGVWTIAKLPIVLYEIASFGWGYTIVHVGFGLVFFYIMGIIFERIFDKDELIKQDIT</sequence>
<feature type="transmembrane region" description="Helical" evidence="7">
    <location>
        <begin position="77"/>
        <end position="103"/>
    </location>
</feature>
<comment type="subcellular location">
    <subcellularLocation>
        <location evidence="1">Cell membrane</location>
        <topology evidence="1">Multi-pass membrane protein</topology>
    </subcellularLocation>
</comment>
<comment type="similarity">
    <text evidence="2">Belongs to the UPF0718 family.</text>
</comment>
<feature type="transmembrane region" description="Helical" evidence="7">
    <location>
        <begin position="109"/>
        <end position="129"/>
    </location>
</feature>
<evidence type="ECO:0000313" key="8">
    <source>
        <dbReference type="EMBL" id="SDC32689.1"/>
    </source>
</evidence>
<evidence type="ECO:0000256" key="3">
    <source>
        <dbReference type="ARBA" id="ARBA00022475"/>
    </source>
</evidence>
<dbReference type="RefSeq" id="WP_090796059.1">
    <property type="nucleotide sequence ID" value="NZ_FMYI01000006.1"/>
</dbReference>
<evidence type="ECO:0000256" key="1">
    <source>
        <dbReference type="ARBA" id="ARBA00004651"/>
    </source>
</evidence>
<reference evidence="9" key="1">
    <citation type="submission" date="2016-09" db="EMBL/GenBank/DDBJ databases">
        <authorList>
            <person name="Varghese N."/>
            <person name="Submissions S."/>
        </authorList>
    </citation>
    <scope>NUCLEOTIDE SEQUENCE [LARGE SCALE GENOMIC DNA]</scope>
    <source>
        <strain evidence="9">S5</strain>
    </source>
</reference>
<feature type="transmembrane region" description="Helical" evidence="7">
    <location>
        <begin position="38"/>
        <end position="56"/>
    </location>
</feature>
<dbReference type="EMBL" id="FMYI01000006">
    <property type="protein sequence ID" value="SDC32689.1"/>
    <property type="molecule type" value="Genomic_DNA"/>
</dbReference>
<name>A0A1G6KNP0_9BACI</name>
<keyword evidence="6 7" id="KW-0472">Membrane</keyword>
<dbReference type="Pfam" id="PF03773">
    <property type="entry name" value="ArsP_1"/>
    <property type="match status" value="1"/>
</dbReference>
<dbReference type="AlphaFoldDB" id="A0A1G6KNP0"/>
<evidence type="ECO:0000256" key="5">
    <source>
        <dbReference type="ARBA" id="ARBA00022989"/>
    </source>
</evidence>
<evidence type="ECO:0000256" key="6">
    <source>
        <dbReference type="ARBA" id="ARBA00023136"/>
    </source>
</evidence>
<protein>
    <submittedName>
        <fullName evidence="8">Predicted permease</fullName>
    </submittedName>
</protein>
<feature type="transmembrane region" description="Helical" evidence="7">
    <location>
        <begin position="136"/>
        <end position="157"/>
    </location>
</feature>
<keyword evidence="5 7" id="KW-1133">Transmembrane helix</keyword>
<dbReference type="OrthoDB" id="9798408at2"/>
<evidence type="ECO:0000256" key="7">
    <source>
        <dbReference type="SAM" id="Phobius"/>
    </source>
</evidence>
<dbReference type="Proteomes" id="UP000242949">
    <property type="component" value="Unassembled WGS sequence"/>
</dbReference>
<keyword evidence="3" id="KW-1003">Cell membrane</keyword>